<reference evidence="5" key="1">
    <citation type="submission" date="2019-10" db="EMBL/GenBank/DDBJ databases">
        <title>Streptomyces sp. nov., a novel actinobacterium isolated from alkaline environment.</title>
        <authorList>
            <person name="Golinska P."/>
        </authorList>
    </citation>
    <scope>NUCLEOTIDE SEQUENCE [LARGE SCALE GENOMIC DNA]</scope>
    <source>
        <strain evidence="5">DSM 42108</strain>
    </source>
</reference>
<keyword evidence="2" id="KW-0012">Acyltransferase</keyword>
<dbReference type="SUPFAM" id="SSF55729">
    <property type="entry name" value="Acyl-CoA N-acyltransferases (Nat)"/>
    <property type="match status" value="1"/>
</dbReference>
<dbReference type="Proteomes" id="UP000530234">
    <property type="component" value="Unassembled WGS sequence"/>
</dbReference>
<name>A0A7W3T0B2_9ACTN</name>
<dbReference type="Pfam" id="PF00583">
    <property type="entry name" value="Acetyltransf_1"/>
    <property type="match status" value="1"/>
</dbReference>
<dbReference type="EMBL" id="VKHS01000017">
    <property type="protein sequence ID" value="MBB0228281.1"/>
    <property type="molecule type" value="Genomic_DNA"/>
</dbReference>
<dbReference type="InterPro" id="IPR000182">
    <property type="entry name" value="GNAT_dom"/>
</dbReference>
<evidence type="ECO:0000256" key="1">
    <source>
        <dbReference type="ARBA" id="ARBA00022679"/>
    </source>
</evidence>
<feature type="domain" description="N-acetyltransferase" evidence="3">
    <location>
        <begin position="9"/>
        <end position="181"/>
    </location>
</feature>
<dbReference type="PROSITE" id="PS51186">
    <property type="entry name" value="GNAT"/>
    <property type="match status" value="1"/>
</dbReference>
<dbReference type="CDD" id="cd04301">
    <property type="entry name" value="NAT_SF"/>
    <property type="match status" value="1"/>
</dbReference>
<accession>A0A7W3T0B2</accession>
<organism evidence="4 5">
    <name type="scientific">Streptomyces calidiresistens</name>
    <dbReference type="NCBI Taxonomy" id="1485586"/>
    <lineage>
        <taxon>Bacteria</taxon>
        <taxon>Bacillati</taxon>
        <taxon>Actinomycetota</taxon>
        <taxon>Actinomycetes</taxon>
        <taxon>Kitasatosporales</taxon>
        <taxon>Streptomycetaceae</taxon>
        <taxon>Streptomyces</taxon>
    </lineage>
</organism>
<dbReference type="InterPro" id="IPR016181">
    <property type="entry name" value="Acyl_CoA_acyltransferase"/>
</dbReference>
<sequence>MDPMSASRHAIRLAGAADLADICRMVNHWITTSHVNFRTEPQVVGEWRALWDAGHEWYPWLVAVEPTGDDPTAGHAAERVVAACYAVPWSPRGAYARTVESVIYLRPGARGTGLGRRLYELLLTMLEAQGYRAVHAGVAQPNPGSDGLHRATGFEPVGVFTAAGFKNGEWRDVAYWRRSLGPGASEPPGELRPVEKVAADLGIPGPAMTSGTDPEAD</sequence>
<comment type="caution">
    <text evidence="4">The sequence shown here is derived from an EMBL/GenBank/DDBJ whole genome shotgun (WGS) entry which is preliminary data.</text>
</comment>
<evidence type="ECO:0000259" key="3">
    <source>
        <dbReference type="PROSITE" id="PS51186"/>
    </source>
</evidence>
<dbReference type="PANTHER" id="PTHR43072">
    <property type="entry name" value="N-ACETYLTRANSFERASE"/>
    <property type="match status" value="1"/>
</dbReference>
<dbReference type="GO" id="GO:0016747">
    <property type="term" value="F:acyltransferase activity, transferring groups other than amino-acyl groups"/>
    <property type="evidence" value="ECO:0007669"/>
    <property type="project" value="InterPro"/>
</dbReference>
<keyword evidence="1 4" id="KW-0808">Transferase</keyword>
<evidence type="ECO:0000313" key="5">
    <source>
        <dbReference type="Proteomes" id="UP000530234"/>
    </source>
</evidence>
<dbReference type="AlphaFoldDB" id="A0A7W3T0B2"/>
<keyword evidence="5" id="KW-1185">Reference proteome</keyword>
<evidence type="ECO:0000313" key="4">
    <source>
        <dbReference type="EMBL" id="MBB0228281.1"/>
    </source>
</evidence>
<protein>
    <submittedName>
        <fullName evidence="4">GNAT family N-acetyltransferase</fullName>
    </submittedName>
</protein>
<dbReference type="Gene3D" id="3.40.630.30">
    <property type="match status" value="1"/>
</dbReference>
<gene>
    <name evidence="4" type="ORF">FOE67_01810</name>
</gene>
<evidence type="ECO:0000256" key="2">
    <source>
        <dbReference type="ARBA" id="ARBA00023315"/>
    </source>
</evidence>
<proteinExistence type="predicted"/>
<dbReference type="PANTHER" id="PTHR43072:SF23">
    <property type="entry name" value="UPF0039 PROTEIN C11D3.02C"/>
    <property type="match status" value="1"/>
</dbReference>